<feature type="transmembrane region" description="Helical" evidence="7">
    <location>
        <begin position="38"/>
        <end position="58"/>
    </location>
</feature>
<dbReference type="HAMAP" id="MF_00910">
    <property type="entry name" value="FtsL"/>
    <property type="match status" value="1"/>
</dbReference>
<dbReference type="EMBL" id="JACJJQ010000006">
    <property type="protein sequence ID" value="MBM6753576.1"/>
    <property type="molecule type" value="Genomic_DNA"/>
</dbReference>
<evidence type="ECO:0000256" key="5">
    <source>
        <dbReference type="ARBA" id="ARBA00023136"/>
    </source>
</evidence>
<comment type="similarity">
    <text evidence="7">Belongs to the FtsL family.</text>
</comment>
<evidence type="ECO:0000256" key="7">
    <source>
        <dbReference type="HAMAP-Rule" id="MF_00910"/>
    </source>
</evidence>
<keyword evidence="2 7" id="KW-0132">Cell division</keyword>
<keyword evidence="5 7" id="KW-0472">Membrane</keyword>
<keyword evidence="3 7" id="KW-0812">Transmembrane</keyword>
<name>A0ABS2ENC3_9LACO</name>
<dbReference type="GO" id="GO:0051301">
    <property type="term" value="P:cell division"/>
    <property type="evidence" value="ECO:0007669"/>
    <property type="project" value="UniProtKB-KW"/>
</dbReference>
<keyword evidence="4 7" id="KW-1133">Transmembrane helix</keyword>
<evidence type="ECO:0000256" key="4">
    <source>
        <dbReference type="ARBA" id="ARBA00022989"/>
    </source>
</evidence>
<comment type="caution">
    <text evidence="9">The sequence shown here is derived from an EMBL/GenBank/DDBJ whole genome shotgun (WGS) entry which is preliminary data.</text>
</comment>
<evidence type="ECO:0000256" key="6">
    <source>
        <dbReference type="ARBA" id="ARBA00023306"/>
    </source>
</evidence>
<comment type="function">
    <text evidence="7">Essential cell division protein.</text>
</comment>
<evidence type="ECO:0000313" key="10">
    <source>
        <dbReference type="Proteomes" id="UP000776629"/>
    </source>
</evidence>
<keyword evidence="6 7" id="KW-0131">Cell cycle</keyword>
<protein>
    <recommendedName>
        <fullName evidence="7">Cell division protein FtsL</fullName>
    </recommendedName>
</protein>
<evidence type="ECO:0000256" key="8">
    <source>
        <dbReference type="SAM" id="MobiDB-lite"/>
    </source>
</evidence>
<dbReference type="RefSeq" id="WP_204776040.1">
    <property type="nucleotide sequence ID" value="NZ_JACJJQ010000006.1"/>
</dbReference>
<keyword evidence="10" id="KW-1185">Reference proteome</keyword>
<accession>A0ABS2ENC3</accession>
<feature type="region of interest" description="Disordered" evidence="8">
    <location>
        <begin position="1"/>
        <end position="26"/>
    </location>
</feature>
<comment type="subcellular location">
    <subcellularLocation>
        <location evidence="7">Cell membrane</location>
        <topology evidence="7">Single-pass type II membrane protein</topology>
    </subcellularLocation>
    <text evidence="7">Localizes to the division septum where it forms a ring structure.</text>
</comment>
<feature type="compositionally biased region" description="Basic and acidic residues" evidence="8">
    <location>
        <begin position="1"/>
        <end position="11"/>
    </location>
</feature>
<dbReference type="Proteomes" id="UP000776629">
    <property type="component" value="Unassembled WGS sequence"/>
</dbReference>
<evidence type="ECO:0000256" key="3">
    <source>
        <dbReference type="ARBA" id="ARBA00022692"/>
    </source>
</evidence>
<gene>
    <name evidence="7" type="primary">ftsL</name>
    <name evidence="9" type="ORF">H5993_02180</name>
</gene>
<dbReference type="InterPro" id="IPR011922">
    <property type="entry name" value="Cell_div_FtsL"/>
</dbReference>
<evidence type="ECO:0000256" key="2">
    <source>
        <dbReference type="ARBA" id="ARBA00022618"/>
    </source>
</evidence>
<sequence>MDANTARELRQVEPAPQQEQQPNLHPVQRKVPASKFEVLLGIVCTAIVAWMVVSVISLKITLTNHQQQLQQVQTKITKINGSNTSIQQEIAEVTSQSNLQRIAHKYGLTDANSSVRNVNK</sequence>
<evidence type="ECO:0000256" key="1">
    <source>
        <dbReference type="ARBA" id="ARBA00022475"/>
    </source>
</evidence>
<reference evidence="9 10" key="1">
    <citation type="journal article" date="2021" name="Sci. Rep.">
        <title>The distribution of antibiotic resistance genes in chicken gut microbiota commensals.</title>
        <authorList>
            <person name="Juricova H."/>
            <person name="Matiasovicova J."/>
            <person name="Kubasova T."/>
            <person name="Cejkova D."/>
            <person name="Rychlik I."/>
        </authorList>
    </citation>
    <scope>NUCLEOTIDE SEQUENCE [LARGE SCALE GENOMIC DNA]</scope>
    <source>
        <strain evidence="9 10">An810</strain>
    </source>
</reference>
<evidence type="ECO:0000313" key="9">
    <source>
        <dbReference type="EMBL" id="MBM6753576.1"/>
    </source>
</evidence>
<feature type="compositionally biased region" description="Low complexity" evidence="8">
    <location>
        <begin position="12"/>
        <end position="22"/>
    </location>
</feature>
<keyword evidence="1 7" id="KW-1003">Cell membrane</keyword>
<proteinExistence type="inferred from homology"/>
<organism evidence="9 10">
    <name type="scientific">Limosilactobacillus alvi</name>
    <dbReference type="NCBI Taxonomy" id="990412"/>
    <lineage>
        <taxon>Bacteria</taxon>
        <taxon>Bacillati</taxon>
        <taxon>Bacillota</taxon>
        <taxon>Bacilli</taxon>
        <taxon>Lactobacillales</taxon>
        <taxon>Lactobacillaceae</taxon>
        <taxon>Limosilactobacillus</taxon>
    </lineage>
</organism>